<sequence length="120" mass="13626">MKFLCQVWFETTEISKLSEEEGRQLTQESIDNDNRLRASGHIIVANALREPETARTVRVRQGETAITDGPFAELKEHLGGFVLIEARDMEEATRIAATFPVARYGMIEVRAAFDIRFPDE</sequence>
<dbReference type="EMBL" id="FMAF01000001">
    <property type="protein sequence ID" value="SCB08516.1"/>
    <property type="molecule type" value="Genomic_DNA"/>
</dbReference>
<dbReference type="Pfam" id="PF03795">
    <property type="entry name" value="YCII"/>
    <property type="match status" value="1"/>
</dbReference>
<accession>A0A1C3TZ76</accession>
<proteinExistence type="inferred from homology"/>
<evidence type="ECO:0000256" key="1">
    <source>
        <dbReference type="ARBA" id="ARBA00007689"/>
    </source>
</evidence>
<evidence type="ECO:0000313" key="4">
    <source>
        <dbReference type="Proteomes" id="UP000199205"/>
    </source>
</evidence>
<feature type="domain" description="YCII-related" evidence="2">
    <location>
        <begin position="16"/>
        <end position="114"/>
    </location>
</feature>
<organism evidence="3 4">
    <name type="scientific">Rhizobium lusitanum</name>
    <dbReference type="NCBI Taxonomy" id="293958"/>
    <lineage>
        <taxon>Bacteria</taxon>
        <taxon>Pseudomonadati</taxon>
        <taxon>Pseudomonadota</taxon>
        <taxon>Alphaproteobacteria</taxon>
        <taxon>Hyphomicrobiales</taxon>
        <taxon>Rhizobiaceae</taxon>
        <taxon>Rhizobium/Agrobacterium group</taxon>
        <taxon>Rhizobium</taxon>
    </lineage>
</organism>
<name>A0A1C3TZ76_9HYPH</name>
<dbReference type="AlphaFoldDB" id="A0A1C3TZ76"/>
<gene>
    <name evidence="3" type="ORF">GA0061101_101227</name>
</gene>
<dbReference type="OrthoDB" id="9807535at2"/>
<reference evidence="3 4" key="1">
    <citation type="submission" date="2016-08" db="EMBL/GenBank/DDBJ databases">
        <authorList>
            <person name="Seilhamer J.J."/>
        </authorList>
    </citation>
    <scope>NUCLEOTIDE SEQUENCE [LARGE SCALE GENOMIC DNA]</scope>
    <source>
        <strain evidence="3 4">P1-7</strain>
    </source>
</reference>
<dbReference type="InterPro" id="IPR011008">
    <property type="entry name" value="Dimeric_a/b-barrel"/>
</dbReference>
<dbReference type="Proteomes" id="UP000199205">
    <property type="component" value="Unassembled WGS sequence"/>
</dbReference>
<dbReference type="InterPro" id="IPR005545">
    <property type="entry name" value="YCII"/>
</dbReference>
<dbReference type="Gene3D" id="3.30.70.1060">
    <property type="entry name" value="Dimeric alpha+beta barrel"/>
    <property type="match status" value="1"/>
</dbReference>
<evidence type="ECO:0000259" key="2">
    <source>
        <dbReference type="Pfam" id="PF03795"/>
    </source>
</evidence>
<dbReference type="PANTHER" id="PTHR35174">
    <property type="entry name" value="BLL7171 PROTEIN-RELATED"/>
    <property type="match status" value="1"/>
</dbReference>
<dbReference type="SUPFAM" id="SSF54909">
    <property type="entry name" value="Dimeric alpha+beta barrel"/>
    <property type="match status" value="1"/>
</dbReference>
<dbReference type="PANTHER" id="PTHR35174:SF3">
    <property type="entry name" value="BLL7171 PROTEIN"/>
    <property type="match status" value="1"/>
</dbReference>
<protein>
    <submittedName>
        <fullName evidence="3">Uncharacterized conserved protein</fullName>
    </submittedName>
</protein>
<comment type="similarity">
    <text evidence="1">Belongs to the YciI family.</text>
</comment>
<dbReference type="RefSeq" id="WP_092572845.1">
    <property type="nucleotide sequence ID" value="NZ_FMAF01000001.1"/>
</dbReference>
<evidence type="ECO:0000313" key="3">
    <source>
        <dbReference type="EMBL" id="SCB08516.1"/>
    </source>
</evidence>